<dbReference type="Proteomes" id="UP001285263">
    <property type="component" value="Unassembled WGS sequence"/>
</dbReference>
<dbReference type="InterPro" id="IPR013500">
    <property type="entry name" value="TopoI_cat_euk"/>
</dbReference>
<protein>
    <recommendedName>
        <fullName evidence="3">DNA topoisomerase</fullName>
        <ecNumber evidence="3">5.6.2.1</ecNumber>
    </recommendedName>
</protein>
<evidence type="ECO:0000256" key="1">
    <source>
        <dbReference type="ARBA" id="ARBA00000213"/>
    </source>
</evidence>
<dbReference type="SUPFAM" id="SSF56349">
    <property type="entry name" value="DNA breaking-rejoining enzymes"/>
    <property type="match status" value="1"/>
</dbReference>
<comment type="similarity">
    <text evidence="2">Belongs to the type IB topoisomerase family.</text>
</comment>
<accession>A0ABU5DGK5</accession>
<dbReference type="EC" id="5.6.2.1" evidence="3"/>
<evidence type="ECO:0000259" key="8">
    <source>
        <dbReference type="Pfam" id="PF21338"/>
    </source>
</evidence>
<dbReference type="InterPro" id="IPR049331">
    <property type="entry name" value="Top1B_N_bact"/>
</dbReference>
<dbReference type="InterPro" id="IPR014711">
    <property type="entry name" value="TopoI_cat_a-hlx-sub_euk"/>
</dbReference>
<evidence type="ECO:0000256" key="2">
    <source>
        <dbReference type="ARBA" id="ARBA00006645"/>
    </source>
</evidence>
<keyword evidence="4" id="KW-0799">Topoisomerase</keyword>
<comment type="catalytic activity">
    <reaction evidence="1">
        <text>ATP-independent breakage of single-stranded DNA, followed by passage and rejoining.</text>
        <dbReference type="EC" id="5.6.2.1"/>
    </reaction>
</comment>
<dbReference type="EMBL" id="JAXCLA010000004">
    <property type="protein sequence ID" value="MDY0745418.1"/>
    <property type="molecule type" value="Genomic_DNA"/>
</dbReference>
<evidence type="ECO:0000256" key="5">
    <source>
        <dbReference type="ARBA" id="ARBA00023125"/>
    </source>
</evidence>
<evidence type="ECO:0000313" key="10">
    <source>
        <dbReference type="Proteomes" id="UP001285263"/>
    </source>
</evidence>
<keyword evidence="6" id="KW-0413">Isomerase</keyword>
<dbReference type="InterPro" id="IPR001631">
    <property type="entry name" value="TopoI"/>
</dbReference>
<proteinExistence type="inferred from homology"/>
<keyword evidence="5" id="KW-0238">DNA-binding</keyword>
<reference evidence="9 10" key="1">
    <citation type="submission" date="2023-11" db="EMBL/GenBank/DDBJ databases">
        <title>Paucibacter sp. nov., isolated from fresh soil in Korea.</title>
        <authorList>
            <person name="Le N.T.T."/>
        </authorList>
    </citation>
    <scope>NUCLEOTIDE SEQUENCE [LARGE SCALE GENOMIC DNA]</scope>
    <source>
        <strain evidence="9 10">R3-3</strain>
    </source>
</reference>
<dbReference type="InterPro" id="IPR035447">
    <property type="entry name" value="DNA_topo_I_N_sf"/>
</dbReference>
<evidence type="ECO:0000259" key="7">
    <source>
        <dbReference type="Pfam" id="PF01028"/>
    </source>
</evidence>
<sequence length="330" mass="37030">MPGIRRVRRGRGFAYRGSQGRWLNDPEEIARIRRLAIPPAYSEVWICPLPNGHLQATGRDARGRKQYRYHPDWMAAQGEAKFERLLAFGHALPRIRARVARDLRQGTATLSQNLVLATLVRLLDTTLVRVGNDEYTRENGSFGLTTLRNPHAKVKGRRLRLSFRGKSGVMHDITIEDPRLARVVRRCQDLPGQDLFQYQDEDGEVRRIGSADVNDYIAAAAGARFTAKDFRTWHGSALALELACKARHCNGGQGFLIKPALSEVASRLRNTPAVCRSSYIHPKVLSLWQQLAAASADEAGSLVEAMAARSAEQRLLRFLRPIPTRSHKRA</sequence>
<dbReference type="Gene3D" id="3.90.15.10">
    <property type="entry name" value="Topoisomerase I, Chain A, domain 3"/>
    <property type="match status" value="1"/>
</dbReference>
<gene>
    <name evidence="9" type="ORF">SNE35_12925</name>
</gene>
<dbReference type="PROSITE" id="PS52038">
    <property type="entry name" value="TOPO_IB_2"/>
    <property type="match status" value="1"/>
</dbReference>
<dbReference type="Pfam" id="PF21338">
    <property type="entry name" value="Top1B_N_bact"/>
    <property type="match status" value="1"/>
</dbReference>
<evidence type="ECO:0000313" key="9">
    <source>
        <dbReference type="EMBL" id="MDY0745418.1"/>
    </source>
</evidence>
<dbReference type="Gene3D" id="3.30.66.10">
    <property type="entry name" value="DNA topoisomerase I domain"/>
    <property type="match status" value="1"/>
</dbReference>
<dbReference type="Gene3D" id="1.10.132.120">
    <property type="match status" value="1"/>
</dbReference>
<feature type="domain" description="DNA topoisomerase I catalytic core eukaryotic-type" evidence="7">
    <location>
        <begin position="77"/>
        <end position="286"/>
    </location>
</feature>
<dbReference type="Pfam" id="PF01028">
    <property type="entry name" value="Topoisom_I"/>
    <property type="match status" value="1"/>
</dbReference>
<feature type="domain" description="DNA topoisomerase IB N-terminal" evidence="8">
    <location>
        <begin position="12"/>
        <end position="60"/>
    </location>
</feature>
<dbReference type="PRINTS" id="PR00416">
    <property type="entry name" value="EUTPISMRASEI"/>
</dbReference>
<comment type="caution">
    <text evidence="9">The sequence shown here is derived from an EMBL/GenBank/DDBJ whole genome shotgun (WGS) entry which is preliminary data.</text>
</comment>
<dbReference type="InterPro" id="IPR011010">
    <property type="entry name" value="DNA_brk_join_enz"/>
</dbReference>
<keyword evidence="10" id="KW-1185">Reference proteome</keyword>
<evidence type="ECO:0000256" key="6">
    <source>
        <dbReference type="ARBA" id="ARBA00023235"/>
    </source>
</evidence>
<evidence type="ECO:0000256" key="4">
    <source>
        <dbReference type="ARBA" id="ARBA00023029"/>
    </source>
</evidence>
<evidence type="ECO:0000256" key="3">
    <source>
        <dbReference type="ARBA" id="ARBA00012891"/>
    </source>
</evidence>
<name>A0ABU5DGK5_9BURK</name>
<dbReference type="SUPFAM" id="SSF55869">
    <property type="entry name" value="DNA topoisomerase I domain"/>
    <property type="match status" value="1"/>
</dbReference>
<organism evidence="9 10">
    <name type="scientific">Roseateles agri</name>
    <dbReference type="NCBI Taxonomy" id="3098619"/>
    <lineage>
        <taxon>Bacteria</taxon>
        <taxon>Pseudomonadati</taxon>
        <taxon>Pseudomonadota</taxon>
        <taxon>Betaproteobacteria</taxon>
        <taxon>Burkholderiales</taxon>
        <taxon>Sphaerotilaceae</taxon>
        <taxon>Roseateles</taxon>
    </lineage>
</organism>